<name>A0A318XJ77_9FIRM</name>
<gene>
    <name evidence="4" type="ORF">LY28_02200</name>
</gene>
<reference evidence="4 5" key="1">
    <citation type="submission" date="2018-06" db="EMBL/GenBank/DDBJ databases">
        <title>Genomic Encyclopedia of Type Strains, Phase I: the one thousand microbial genomes (KMG-I) project.</title>
        <authorList>
            <person name="Kyrpides N."/>
        </authorList>
    </citation>
    <scope>NUCLEOTIDE SEQUENCE [LARGE SCALE GENOMIC DNA]</scope>
    <source>
        <strain evidence="4 5">DSM 19573</strain>
    </source>
</reference>
<dbReference type="Proteomes" id="UP000248132">
    <property type="component" value="Unassembled WGS sequence"/>
</dbReference>
<feature type="region of interest" description="Disordered" evidence="1">
    <location>
        <begin position="89"/>
        <end position="148"/>
    </location>
</feature>
<proteinExistence type="predicted"/>
<feature type="compositionally biased region" description="Polar residues" evidence="1">
    <location>
        <begin position="91"/>
        <end position="118"/>
    </location>
</feature>
<evidence type="ECO:0000259" key="3">
    <source>
        <dbReference type="Pfam" id="PF01551"/>
    </source>
</evidence>
<dbReference type="Pfam" id="PF01551">
    <property type="entry name" value="Peptidase_M23"/>
    <property type="match status" value="1"/>
</dbReference>
<dbReference type="PANTHER" id="PTHR21666:SF270">
    <property type="entry name" value="MUREIN HYDROLASE ACTIVATOR ENVC"/>
    <property type="match status" value="1"/>
</dbReference>
<keyword evidence="2" id="KW-0472">Membrane</keyword>
<dbReference type="GO" id="GO:0004222">
    <property type="term" value="F:metalloendopeptidase activity"/>
    <property type="evidence" value="ECO:0007669"/>
    <property type="project" value="TreeGrafter"/>
</dbReference>
<organism evidence="4 5">
    <name type="scientific">Ruminiclostridium sufflavum DSM 19573</name>
    <dbReference type="NCBI Taxonomy" id="1121337"/>
    <lineage>
        <taxon>Bacteria</taxon>
        <taxon>Bacillati</taxon>
        <taxon>Bacillota</taxon>
        <taxon>Clostridia</taxon>
        <taxon>Eubacteriales</taxon>
        <taxon>Oscillospiraceae</taxon>
        <taxon>Ruminiclostridium</taxon>
    </lineage>
</organism>
<accession>A0A318XJ77</accession>
<dbReference type="Gene3D" id="2.70.70.10">
    <property type="entry name" value="Glucose Permease (Domain IIA)"/>
    <property type="match status" value="1"/>
</dbReference>
<dbReference type="EMBL" id="QKMR01000012">
    <property type="protein sequence ID" value="PYG87295.1"/>
    <property type="molecule type" value="Genomic_DNA"/>
</dbReference>
<dbReference type="PANTHER" id="PTHR21666">
    <property type="entry name" value="PEPTIDASE-RELATED"/>
    <property type="match status" value="1"/>
</dbReference>
<evidence type="ECO:0000313" key="4">
    <source>
        <dbReference type="EMBL" id="PYG87295.1"/>
    </source>
</evidence>
<dbReference type="SUPFAM" id="SSF51261">
    <property type="entry name" value="Duplicated hybrid motif"/>
    <property type="match status" value="1"/>
</dbReference>
<feature type="domain" description="M23ase beta-sheet core" evidence="3">
    <location>
        <begin position="189"/>
        <end position="282"/>
    </location>
</feature>
<evidence type="ECO:0000256" key="1">
    <source>
        <dbReference type="SAM" id="MobiDB-lite"/>
    </source>
</evidence>
<dbReference type="InterPro" id="IPR011055">
    <property type="entry name" value="Dup_hybrid_motif"/>
</dbReference>
<protein>
    <submittedName>
        <fullName evidence="4">Peptidase M23-like protein</fullName>
    </submittedName>
</protein>
<dbReference type="InterPro" id="IPR050570">
    <property type="entry name" value="Cell_wall_metabolism_enzyme"/>
</dbReference>
<dbReference type="AlphaFoldDB" id="A0A318XJ77"/>
<dbReference type="CDD" id="cd12797">
    <property type="entry name" value="M23_peptidase"/>
    <property type="match status" value="1"/>
</dbReference>
<comment type="caution">
    <text evidence="4">The sequence shown here is derived from an EMBL/GenBank/DDBJ whole genome shotgun (WGS) entry which is preliminary data.</text>
</comment>
<sequence length="291" mass="31017">MRPKYSRQTGTQRNRRKESNDDFLSITFAVQLLVVVVFLSVFALCKAANTPATDIFISKVSVVATSNCNSSKYIQNMIDAFGIKLPDKEQQGGNVSTGNDFDSNENSDGQSADTSNNGIAIDNKDISGNTASDSGGAADNSAGSPGAEVAEDSEIKAIADKYAFITPIKGEYVSLFGTRTDPLTGKPDFHYGLDIKANMGASIKAALAGEVTEVGSGPAYGNYIKIKHNDGISTIYAFCSTLIAKKGQKVNQGDVIAKVGDAENMSGSLHFEVWKDNKAVDPEKLLNYLNQ</sequence>
<evidence type="ECO:0000256" key="2">
    <source>
        <dbReference type="SAM" id="Phobius"/>
    </source>
</evidence>
<dbReference type="InterPro" id="IPR016047">
    <property type="entry name" value="M23ase_b-sheet_dom"/>
</dbReference>
<feature type="transmembrane region" description="Helical" evidence="2">
    <location>
        <begin position="23"/>
        <end position="44"/>
    </location>
</feature>
<feature type="compositionally biased region" description="Low complexity" evidence="1">
    <location>
        <begin position="131"/>
        <end position="147"/>
    </location>
</feature>
<keyword evidence="2" id="KW-1133">Transmembrane helix</keyword>
<evidence type="ECO:0000313" key="5">
    <source>
        <dbReference type="Proteomes" id="UP000248132"/>
    </source>
</evidence>
<keyword evidence="5" id="KW-1185">Reference proteome</keyword>
<keyword evidence="2" id="KW-0812">Transmembrane</keyword>